<sequence length="209" mass="22452">MEHIETVNLSAMMGDAEGETGDVNVPTAVPEGEKAATTGTATPSISLESTNEATNSIDESVEENVEGEIVIEVVPEDKGEEITNGAEYGVVVGGEVVVKEIDIDWHEFGMPNAAVKRIMKSVSDDKNISADAVEKMKSLAIEYIMGVTKDANARCEAKKRKTIMDRDIEDTANGMLSDKLLSMASKSVKVELLTNEFVKTIATEIANVQ</sequence>
<comment type="function">
    <text evidence="1">Binds and compact DNA (95 to 150 base pairs) to form nucleosome-like structures that contain positive DNA supercoils. Increases the resistance of DNA to thermal denaturation (in vitro).</text>
</comment>
<evidence type="ECO:0000313" key="4">
    <source>
        <dbReference type="EMBL" id="MBA2851806.1"/>
    </source>
</evidence>
<gene>
    <name evidence="4" type="ORF">HNP86_001965</name>
</gene>
<dbReference type="RefSeq" id="WP_181501626.1">
    <property type="nucleotide sequence ID" value="NZ_JACDUH010000003.1"/>
</dbReference>
<dbReference type="AlphaFoldDB" id="A0A7J9P1A1"/>
<accession>A0A7J9P1A1</accession>
<reference evidence="4 5" key="1">
    <citation type="submission" date="2020-07" db="EMBL/GenBank/DDBJ databases">
        <title>Genomic Encyclopedia of Type Strains, Phase IV (KMG-V): Genome sequencing to study the core and pangenomes of soil and plant-associated prokaryotes.</title>
        <authorList>
            <person name="Whitman W."/>
        </authorList>
    </citation>
    <scope>NUCLEOTIDE SEQUENCE [LARGE SCALE GENOMIC DNA]</scope>
    <source>
        <strain evidence="4 5">A1</strain>
    </source>
</reference>
<evidence type="ECO:0000256" key="2">
    <source>
        <dbReference type="SAM" id="MobiDB-lite"/>
    </source>
</evidence>
<dbReference type="Pfam" id="PF00808">
    <property type="entry name" value="CBFD_NFYB_HMF"/>
    <property type="match status" value="1"/>
</dbReference>
<dbReference type="GO" id="GO:0046982">
    <property type="term" value="F:protein heterodimerization activity"/>
    <property type="evidence" value="ECO:0007669"/>
    <property type="project" value="InterPro"/>
</dbReference>
<dbReference type="InterPro" id="IPR003958">
    <property type="entry name" value="CBFA_NFYB_domain"/>
</dbReference>
<comment type="caution">
    <text evidence="4">The sequence shown here is derived from an EMBL/GenBank/DDBJ whole genome shotgun (WGS) entry which is preliminary data.</text>
</comment>
<feature type="domain" description="Transcription factor CBF/NF-Y/archaeal histone" evidence="3">
    <location>
        <begin position="110"/>
        <end position="169"/>
    </location>
</feature>
<evidence type="ECO:0000313" key="5">
    <source>
        <dbReference type="Proteomes" id="UP000564425"/>
    </source>
</evidence>
<proteinExistence type="predicted"/>
<name>A0A7J9P1A1_METMI</name>
<dbReference type="Gene3D" id="1.10.20.10">
    <property type="entry name" value="Histone, subunit A"/>
    <property type="match status" value="1"/>
</dbReference>
<evidence type="ECO:0000256" key="1">
    <source>
        <dbReference type="ARBA" id="ARBA00003773"/>
    </source>
</evidence>
<protein>
    <submittedName>
        <fullName evidence="4">Histone H3/H4</fullName>
    </submittedName>
</protein>
<organism evidence="4 5">
    <name type="scientific">Methanococcus maripaludis</name>
    <name type="common">Methanococcus deltae</name>
    <dbReference type="NCBI Taxonomy" id="39152"/>
    <lineage>
        <taxon>Archaea</taxon>
        <taxon>Methanobacteriati</taxon>
        <taxon>Methanobacteriota</taxon>
        <taxon>Methanomada group</taxon>
        <taxon>Methanococci</taxon>
        <taxon>Methanococcales</taxon>
        <taxon>Methanococcaceae</taxon>
        <taxon>Methanococcus</taxon>
    </lineage>
</organism>
<evidence type="ECO:0000259" key="3">
    <source>
        <dbReference type="Pfam" id="PF00808"/>
    </source>
</evidence>
<feature type="region of interest" description="Disordered" evidence="2">
    <location>
        <begin position="1"/>
        <end position="21"/>
    </location>
</feature>
<dbReference type="SUPFAM" id="SSF47113">
    <property type="entry name" value="Histone-fold"/>
    <property type="match status" value="1"/>
</dbReference>
<dbReference type="EMBL" id="JACDUH010000003">
    <property type="protein sequence ID" value="MBA2851806.1"/>
    <property type="molecule type" value="Genomic_DNA"/>
</dbReference>
<dbReference type="InterPro" id="IPR009072">
    <property type="entry name" value="Histone-fold"/>
</dbReference>
<dbReference type="Proteomes" id="UP000564425">
    <property type="component" value="Unassembled WGS sequence"/>
</dbReference>